<dbReference type="EMBL" id="BPUS01000019">
    <property type="protein sequence ID" value="GJH28979.1"/>
    <property type="molecule type" value="Genomic_DNA"/>
</dbReference>
<dbReference type="InterPro" id="IPR011701">
    <property type="entry name" value="MFS"/>
</dbReference>
<evidence type="ECO:0000256" key="3">
    <source>
        <dbReference type="ARBA" id="ARBA00022692"/>
    </source>
</evidence>
<feature type="transmembrane region" description="Helical" evidence="6">
    <location>
        <begin position="105"/>
        <end position="126"/>
    </location>
</feature>
<reference evidence="8" key="1">
    <citation type="submission" date="2022-09" db="EMBL/GenBank/DDBJ databases">
        <title>Isolation and characterization of 3-chlorobenzoate degrading bacteria from soils in Shizuoka.</title>
        <authorList>
            <person name="Ifat A."/>
            <person name="Ogawa N."/>
            <person name="Kimbara K."/>
            <person name="Moriuchi R."/>
            <person name="Dohra H."/>
            <person name="Shintani M."/>
        </authorList>
    </citation>
    <scope>NUCLEOTIDE SEQUENCE</scope>
    <source>
        <strain evidence="8">19CS4-2</strain>
    </source>
</reference>
<feature type="transmembrane region" description="Helical" evidence="6">
    <location>
        <begin position="365"/>
        <end position="387"/>
    </location>
</feature>
<organism evidence="8 9">
    <name type="scientific">Caballeronia novacaledonica</name>
    <dbReference type="NCBI Taxonomy" id="1544861"/>
    <lineage>
        <taxon>Bacteria</taxon>
        <taxon>Pseudomonadati</taxon>
        <taxon>Pseudomonadota</taxon>
        <taxon>Betaproteobacteria</taxon>
        <taxon>Burkholderiales</taxon>
        <taxon>Burkholderiaceae</taxon>
        <taxon>Caballeronia</taxon>
    </lineage>
</organism>
<feature type="transmembrane region" description="Helical" evidence="6">
    <location>
        <begin position="275"/>
        <end position="296"/>
    </location>
</feature>
<keyword evidence="3 6" id="KW-0812">Transmembrane</keyword>
<feature type="transmembrane region" description="Helical" evidence="6">
    <location>
        <begin position="49"/>
        <end position="72"/>
    </location>
</feature>
<keyword evidence="5 6" id="KW-0472">Membrane</keyword>
<feature type="transmembrane region" description="Helical" evidence="6">
    <location>
        <begin position="79"/>
        <end position="99"/>
    </location>
</feature>
<evidence type="ECO:0000313" key="9">
    <source>
        <dbReference type="Proteomes" id="UP001055111"/>
    </source>
</evidence>
<dbReference type="GO" id="GO:0022857">
    <property type="term" value="F:transmembrane transporter activity"/>
    <property type="evidence" value="ECO:0007669"/>
    <property type="project" value="InterPro"/>
</dbReference>
<feature type="transmembrane region" description="Helical" evidence="6">
    <location>
        <begin position="138"/>
        <end position="161"/>
    </location>
</feature>
<feature type="transmembrane region" description="Helical" evidence="6">
    <location>
        <begin position="331"/>
        <end position="353"/>
    </location>
</feature>
<dbReference type="InterPro" id="IPR020846">
    <property type="entry name" value="MFS_dom"/>
</dbReference>
<protein>
    <submittedName>
        <fullName evidence="8">MFS transporter</fullName>
    </submittedName>
</protein>
<feature type="transmembrane region" description="Helical" evidence="6">
    <location>
        <begin position="242"/>
        <end position="263"/>
    </location>
</feature>
<dbReference type="PANTHER" id="PTHR43791">
    <property type="entry name" value="PERMEASE-RELATED"/>
    <property type="match status" value="1"/>
</dbReference>
<evidence type="ECO:0000256" key="2">
    <source>
        <dbReference type="ARBA" id="ARBA00022448"/>
    </source>
</evidence>
<feature type="transmembrane region" description="Helical" evidence="6">
    <location>
        <begin position="399"/>
        <end position="418"/>
    </location>
</feature>
<evidence type="ECO:0000259" key="7">
    <source>
        <dbReference type="PROSITE" id="PS50850"/>
    </source>
</evidence>
<dbReference type="CDD" id="cd17319">
    <property type="entry name" value="MFS_ExuT_GudP_like"/>
    <property type="match status" value="1"/>
</dbReference>
<evidence type="ECO:0000313" key="8">
    <source>
        <dbReference type="EMBL" id="GJH28979.1"/>
    </source>
</evidence>
<dbReference type="FunFam" id="1.20.1250.20:FF:000018">
    <property type="entry name" value="MFS transporter permease"/>
    <property type="match status" value="1"/>
</dbReference>
<feature type="transmembrane region" description="Helical" evidence="6">
    <location>
        <begin position="12"/>
        <end position="29"/>
    </location>
</feature>
<feature type="transmembrane region" description="Helical" evidence="6">
    <location>
        <begin position="173"/>
        <end position="195"/>
    </location>
</feature>
<dbReference type="SUPFAM" id="SSF103473">
    <property type="entry name" value="MFS general substrate transporter"/>
    <property type="match status" value="1"/>
</dbReference>
<dbReference type="PANTHER" id="PTHR43791:SF36">
    <property type="entry name" value="TRANSPORTER, PUTATIVE (AFU_ORTHOLOGUE AFUA_6G08340)-RELATED"/>
    <property type="match status" value="1"/>
</dbReference>
<dbReference type="RefSeq" id="WP_238216053.1">
    <property type="nucleotide sequence ID" value="NZ_BPUS01000019.1"/>
</dbReference>
<dbReference type="Proteomes" id="UP001055111">
    <property type="component" value="Unassembled WGS sequence"/>
</dbReference>
<keyword evidence="4 6" id="KW-1133">Transmembrane helix</keyword>
<comment type="subcellular location">
    <subcellularLocation>
        <location evidence="1">Membrane</location>
        <topology evidence="1">Multi-pass membrane protein</topology>
    </subcellularLocation>
</comment>
<comment type="caution">
    <text evidence="8">The sequence shown here is derived from an EMBL/GenBank/DDBJ whole genome shotgun (WGS) entry which is preliminary data.</text>
</comment>
<evidence type="ECO:0000256" key="6">
    <source>
        <dbReference type="SAM" id="Phobius"/>
    </source>
</evidence>
<feature type="domain" description="Major facilitator superfamily (MFS) profile" evidence="7">
    <location>
        <begin position="14"/>
        <end position="422"/>
    </location>
</feature>
<dbReference type="InterPro" id="IPR036259">
    <property type="entry name" value="MFS_trans_sf"/>
</dbReference>
<dbReference type="Gene3D" id="1.20.1250.20">
    <property type="entry name" value="MFS general substrate transporter like domains"/>
    <property type="match status" value="2"/>
</dbReference>
<dbReference type="Pfam" id="PF07690">
    <property type="entry name" value="MFS_1"/>
    <property type="match status" value="1"/>
</dbReference>
<dbReference type="PROSITE" id="PS50850">
    <property type="entry name" value="MFS"/>
    <property type="match status" value="1"/>
</dbReference>
<evidence type="ECO:0000256" key="5">
    <source>
        <dbReference type="ARBA" id="ARBA00023136"/>
    </source>
</evidence>
<proteinExistence type="predicted"/>
<evidence type="ECO:0000256" key="1">
    <source>
        <dbReference type="ARBA" id="ARBA00004141"/>
    </source>
</evidence>
<gene>
    <name evidence="8" type="ORF">CBA19CS42_30705</name>
</gene>
<accession>A0AA37MUE8</accession>
<keyword evidence="2" id="KW-0813">Transport</keyword>
<dbReference type="GO" id="GO:0016020">
    <property type="term" value="C:membrane"/>
    <property type="evidence" value="ECO:0007669"/>
    <property type="project" value="UniProtKB-SubCell"/>
</dbReference>
<dbReference type="AlphaFoldDB" id="A0AA37MUE8"/>
<evidence type="ECO:0000256" key="4">
    <source>
        <dbReference type="ARBA" id="ARBA00022989"/>
    </source>
</evidence>
<feature type="transmembrane region" description="Helical" evidence="6">
    <location>
        <begin position="308"/>
        <end position="325"/>
    </location>
</feature>
<sequence length="447" mass="48106">MEQRAIFAKIAWRVMPVLFLVFVLAYMDRVNIGFAKLQFSRELRLTDTMYGQAAGIFFFGYMLSGIPSNLLLAKVGARATICGIMVTWGSVSSMMMLVSTPAQLYLLRFLLGLAEGGLAPGVYLYLTYWFPATMRARMLAVFLAAVPVAGIVCAPLSGYVLATMHDMYGLRGWQWMFLLEGVPSIVAGIAVYFVLQDSPQTANWLTAKEKQWIGSMLASDMRASSLSQYRSNVSEALTSRTFLTLAIVETIGGAAVSGFAYWLPQIVHDLGVRSLSHNGLITAIPSVCAGIGMVIWSYSSDRFRERKWHYASAAAASAIALLVAGRSGGDFYVAIAALSLAYTGILSCVSVFWAYATTYLRSDAAVVGIGVLNSVAASAGYLTQYGLGALSMATHNSLSGLYFIAIAMLAGGSLMLILPGNGGPLQTSTTVRSALLRRPFRRSSDGD</sequence>
<name>A0AA37MUE8_9BURK</name>